<dbReference type="OrthoDB" id="5081728at2759"/>
<accession>A0A8H4LNI5</accession>
<reference evidence="1 2" key="1">
    <citation type="submission" date="2020-01" db="EMBL/GenBank/DDBJ databases">
        <title>Identification and distribution of gene clusters putatively required for synthesis of sphingolipid metabolism inhibitors in phylogenetically diverse species of the filamentous fungus Fusarium.</title>
        <authorList>
            <person name="Kim H.-S."/>
            <person name="Busman M."/>
            <person name="Brown D.W."/>
            <person name="Divon H."/>
            <person name="Uhlig S."/>
            <person name="Proctor R.H."/>
        </authorList>
    </citation>
    <scope>NUCLEOTIDE SEQUENCE [LARGE SCALE GENOMIC DNA]</scope>
    <source>
        <strain evidence="1 2">NRRL 20459</strain>
    </source>
</reference>
<dbReference type="EMBL" id="JAADYS010000065">
    <property type="protein sequence ID" value="KAF4472559.1"/>
    <property type="molecule type" value="Genomic_DNA"/>
</dbReference>
<evidence type="ECO:0000313" key="2">
    <source>
        <dbReference type="Proteomes" id="UP000554235"/>
    </source>
</evidence>
<sequence length="401" mass="46174">MSAEPSITHGAGNIPHLPNEIILQILKFATEDRKCLVHELSRGETPCEGLGDHSTVIYTRGYPNRNDEYSRGTIEVLPLQHRCLTSAPIKNDQDIQSIAVDPSWEEELYRHRLRNQVHVYDRDWRPDLRDVALEVARNIDPSANRLDQVQEGLMVLDARILDDIPFPTDVFGGREGPNARAWAKRVKEDDTELECQHLRHLMMRTPRSDRWAAYHQALMPELADMFAPLFPFEIRLGCLRNYDKELLSTLDLEWPLFSNLETLHLNLYGLRADDIYHRLQPLFKKMALHLRLETLVLFGVPCKMDYRDGGDEVWVAKLEDREMIDDETDMFGDPVEFPSQINILKHCLRPGGQIHFIYDAAPWSSFWDGPDDDVFALEDNGEIREVVAGKKGPDPNYTPPS</sequence>
<gene>
    <name evidence="1" type="ORF">FALBO_541</name>
</gene>
<dbReference type="Proteomes" id="UP000554235">
    <property type="component" value="Unassembled WGS sequence"/>
</dbReference>
<evidence type="ECO:0000313" key="1">
    <source>
        <dbReference type="EMBL" id="KAF4472559.1"/>
    </source>
</evidence>
<dbReference type="AlphaFoldDB" id="A0A8H4LNI5"/>
<proteinExistence type="predicted"/>
<keyword evidence="2" id="KW-1185">Reference proteome</keyword>
<protein>
    <submittedName>
        <fullName evidence="1">Uncharacterized protein</fullName>
    </submittedName>
</protein>
<name>A0A8H4LNI5_9HYPO</name>
<comment type="caution">
    <text evidence="1">The sequence shown here is derived from an EMBL/GenBank/DDBJ whole genome shotgun (WGS) entry which is preliminary data.</text>
</comment>
<organism evidence="1 2">
    <name type="scientific">Fusarium albosuccineum</name>
    <dbReference type="NCBI Taxonomy" id="1237068"/>
    <lineage>
        <taxon>Eukaryota</taxon>
        <taxon>Fungi</taxon>
        <taxon>Dikarya</taxon>
        <taxon>Ascomycota</taxon>
        <taxon>Pezizomycotina</taxon>
        <taxon>Sordariomycetes</taxon>
        <taxon>Hypocreomycetidae</taxon>
        <taxon>Hypocreales</taxon>
        <taxon>Nectriaceae</taxon>
        <taxon>Fusarium</taxon>
        <taxon>Fusarium decemcellulare species complex</taxon>
    </lineage>
</organism>